<evidence type="ECO:0000256" key="2">
    <source>
        <dbReference type="ARBA" id="ARBA00022801"/>
    </source>
</evidence>
<evidence type="ECO:0000313" key="5">
    <source>
        <dbReference type="EMBL" id="SVC55093.1"/>
    </source>
</evidence>
<dbReference type="InterPro" id="IPR012340">
    <property type="entry name" value="NA-bd_OB-fold"/>
</dbReference>
<accession>A0A382N1K7</accession>
<dbReference type="GO" id="GO:0004527">
    <property type="term" value="F:exonuclease activity"/>
    <property type="evidence" value="ECO:0007669"/>
    <property type="project" value="UniProtKB-KW"/>
</dbReference>
<evidence type="ECO:0000256" key="3">
    <source>
        <dbReference type="ARBA" id="ARBA00022839"/>
    </source>
</evidence>
<protein>
    <recommendedName>
        <fullName evidence="4">Ribonuclease B N-terminal OB domain-containing protein</fullName>
    </recommendedName>
</protein>
<reference evidence="5" key="1">
    <citation type="submission" date="2018-05" db="EMBL/GenBank/DDBJ databases">
        <authorList>
            <person name="Lanie J.A."/>
            <person name="Ng W.-L."/>
            <person name="Kazmierczak K.M."/>
            <person name="Andrzejewski T.M."/>
            <person name="Davidsen T.M."/>
            <person name="Wayne K.J."/>
            <person name="Tettelin H."/>
            <person name="Glass J.I."/>
            <person name="Rusch D."/>
            <person name="Podicherti R."/>
            <person name="Tsui H.-C.T."/>
            <person name="Winkler M.E."/>
        </authorList>
    </citation>
    <scope>NUCLEOTIDE SEQUENCE</scope>
</reference>
<proteinExistence type="predicted"/>
<dbReference type="Pfam" id="PF08206">
    <property type="entry name" value="OB_RNB"/>
    <property type="match status" value="1"/>
</dbReference>
<evidence type="ECO:0000256" key="1">
    <source>
        <dbReference type="ARBA" id="ARBA00022722"/>
    </source>
</evidence>
<sequence>TQLTRGRVEAHRDGFGFLITEKQDYFIHLQVK</sequence>
<feature type="domain" description="Ribonuclease B N-terminal OB" evidence="4">
    <location>
        <begin position="6"/>
        <end position="28"/>
    </location>
</feature>
<feature type="non-terminal residue" evidence="5">
    <location>
        <position position="1"/>
    </location>
</feature>
<keyword evidence="2" id="KW-0378">Hydrolase</keyword>
<dbReference type="InterPro" id="IPR013223">
    <property type="entry name" value="RNase_B_OB_dom"/>
</dbReference>
<organism evidence="5">
    <name type="scientific">marine metagenome</name>
    <dbReference type="NCBI Taxonomy" id="408172"/>
    <lineage>
        <taxon>unclassified sequences</taxon>
        <taxon>metagenomes</taxon>
        <taxon>ecological metagenomes</taxon>
    </lineage>
</organism>
<dbReference type="Gene3D" id="2.40.50.140">
    <property type="entry name" value="Nucleic acid-binding proteins"/>
    <property type="match status" value="1"/>
</dbReference>
<name>A0A382N1K7_9ZZZZ</name>
<gene>
    <name evidence="5" type="ORF">METZ01_LOCUS307947</name>
</gene>
<keyword evidence="3" id="KW-0269">Exonuclease</keyword>
<dbReference type="SUPFAM" id="SSF50249">
    <property type="entry name" value="Nucleic acid-binding proteins"/>
    <property type="match status" value="1"/>
</dbReference>
<keyword evidence="1" id="KW-0540">Nuclease</keyword>
<evidence type="ECO:0000259" key="4">
    <source>
        <dbReference type="Pfam" id="PF08206"/>
    </source>
</evidence>
<dbReference type="EMBL" id="UINC01097414">
    <property type="protein sequence ID" value="SVC55093.1"/>
    <property type="molecule type" value="Genomic_DNA"/>
</dbReference>
<dbReference type="AlphaFoldDB" id="A0A382N1K7"/>